<organism evidence="9 10">
    <name type="scientific">Natrinema soli</name>
    <dbReference type="NCBI Taxonomy" id="1930624"/>
    <lineage>
        <taxon>Archaea</taxon>
        <taxon>Methanobacteriati</taxon>
        <taxon>Methanobacteriota</taxon>
        <taxon>Stenosarchaea group</taxon>
        <taxon>Halobacteria</taxon>
        <taxon>Halobacteriales</taxon>
        <taxon>Natrialbaceae</taxon>
        <taxon>Natrinema</taxon>
    </lineage>
</organism>
<dbReference type="SUPFAM" id="SSF52210">
    <property type="entry name" value="Succinyl-CoA synthetase domains"/>
    <property type="match status" value="2"/>
</dbReference>
<dbReference type="InterPro" id="IPR016102">
    <property type="entry name" value="Succinyl-CoA_synth-like"/>
</dbReference>
<dbReference type="InterPro" id="IPR051538">
    <property type="entry name" value="Acyl-CoA_Synth/Transferase"/>
</dbReference>
<dbReference type="SUPFAM" id="SSF56059">
    <property type="entry name" value="Glutathione synthetase ATP-binding domain-like"/>
    <property type="match status" value="1"/>
</dbReference>
<dbReference type="InterPro" id="IPR032875">
    <property type="entry name" value="Succ_CoA_lig_flav_dom"/>
</dbReference>
<gene>
    <name evidence="9" type="ORF">ACFQE6_08295</name>
</gene>
<dbReference type="Gene3D" id="3.40.50.720">
    <property type="entry name" value="NAD(P)-binding Rossmann-like Domain"/>
    <property type="match status" value="1"/>
</dbReference>
<dbReference type="SUPFAM" id="SSF51735">
    <property type="entry name" value="NAD(P)-binding Rossmann-fold domains"/>
    <property type="match status" value="1"/>
</dbReference>
<dbReference type="GO" id="GO:0005524">
    <property type="term" value="F:ATP binding"/>
    <property type="evidence" value="ECO:0007669"/>
    <property type="project" value="UniProtKB-UniRule"/>
</dbReference>
<comment type="catalytic activity">
    <reaction evidence="1">
        <text>acetate + ATP + CoA = acetyl-CoA + ADP + phosphate</text>
        <dbReference type="Rhea" id="RHEA:15081"/>
        <dbReference type="ChEBI" id="CHEBI:30089"/>
        <dbReference type="ChEBI" id="CHEBI:30616"/>
        <dbReference type="ChEBI" id="CHEBI:43474"/>
        <dbReference type="ChEBI" id="CHEBI:57287"/>
        <dbReference type="ChEBI" id="CHEBI:57288"/>
        <dbReference type="ChEBI" id="CHEBI:456216"/>
        <dbReference type="EC" id="6.2.1.13"/>
    </reaction>
</comment>
<dbReference type="InterPro" id="IPR043938">
    <property type="entry name" value="Ligase_CoA_dom"/>
</dbReference>
<dbReference type="GO" id="GO:0043758">
    <property type="term" value="F:acetate-CoA ligase (ADP-forming) activity"/>
    <property type="evidence" value="ECO:0007669"/>
    <property type="project" value="UniProtKB-EC"/>
</dbReference>
<evidence type="ECO:0000256" key="4">
    <source>
        <dbReference type="ARBA" id="ARBA00022741"/>
    </source>
</evidence>
<dbReference type="PANTHER" id="PTHR43334">
    <property type="entry name" value="ACETATE--COA LIGASE [ADP-FORMING]"/>
    <property type="match status" value="1"/>
</dbReference>
<keyword evidence="4 6" id="KW-0547">Nucleotide-binding</keyword>
<dbReference type="AlphaFoldDB" id="A0ABD5SIZ7"/>
<reference evidence="9 10" key="1">
    <citation type="journal article" date="2019" name="Int. J. Syst. Evol. Microbiol.">
        <title>The Global Catalogue of Microorganisms (GCM) 10K type strain sequencing project: providing services to taxonomists for standard genome sequencing and annotation.</title>
        <authorList>
            <consortium name="The Broad Institute Genomics Platform"/>
            <consortium name="The Broad Institute Genome Sequencing Center for Infectious Disease"/>
            <person name="Wu L."/>
            <person name="Ma J."/>
        </authorList>
    </citation>
    <scope>NUCLEOTIDE SEQUENCE [LARGE SCALE GENOMIC DNA]</scope>
    <source>
        <strain evidence="9 10">LMG 29247</strain>
    </source>
</reference>
<evidence type="ECO:0000259" key="8">
    <source>
        <dbReference type="PROSITE" id="PS50975"/>
    </source>
</evidence>
<dbReference type="Gene3D" id="3.30.1490.20">
    <property type="entry name" value="ATP-grasp fold, A domain"/>
    <property type="match status" value="1"/>
</dbReference>
<evidence type="ECO:0000313" key="10">
    <source>
        <dbReference type="Proteomes" id="UP001596383"/>
    </source>
</evidence>
<dbReference type="Gene3D" id="3.30.470.20">
    <property type="entry name" value="ATP-grasp fold, B domain"/>
    <property type="match status" value="1"/>
</dbReference>
<dbReference type="Gene3D" id="3.40.50.261">
    <property type="entry name" value="Succinyl-CoA synthetase domains"/>
    <property type="match status" value="2"/>
</dbReference>
<proteinExistence type="predicted"/>
<accession>A0ABD5SIZ7</accession>
<keyword evidence="10" id="KW-1185">Reference proteome</keyword>
<evidence type="ECO:0000256" key="5">
    <source>
        <dbReference type="ARBA" id="ARBA00022840"/>
    </source>
</evidence>
<dbReference type="Pfam" id="PF13607">
    <property type="entry name" value="Succ_CoA_lig"/>
    <property type="match status" value="1"/>
</dbReference>
<dbReference type="RefSeq" id="WP_273738052.1">
    <property type="nucleotide sequence ID" value="NZ_JAQIVI010000121.1"/>
</dbReference>
<evidence type="ECO:0000256" key="1">
    <source>
        <dbReference type="ARBA" id="ARBA00001619"/>
    </source>
</evidence>
<evidence type="ECO:0000256" key="3">
    <source>
        <dbReference type="ARBA" id="ARBA00022598"/>
    </source>
</evidence>
<feature type="domain" description="ATP-grasp" evidence="8">
    <location>
        <begin position="494"/>
        <end position="530"/>
    </location>
</feature>
<dbReference type="Pfam" id="PF13380">
    <property type="entry name" value="CoA_binding_2"/>
    <property type="match status" value="1"/>
</dbReference>
<evidence type="ECO:0000256" key="2">
    <source>
        <dbReference type="ARBA" id="ARBA00012957"/>
    </source>
</evidence>
<feature type="region of interest" description="Disordered" evidence="7">
    <location>
        <begin position="464"/>
        <end position="486"/>
    </location>
</feature>
<dbReference type="Proteomes" id="UP001596383">
    <property type="component" value="Unassembled WGS sequence"/>
</dbReference>
<evidence type="ECO:0000256" key="7">
    <source>
        <dbReference type="SAM" id="MobiDB-lite"/>
    </source>
</evidence>
<dbReference type="EC" id="6.2.1.13" evidence="2"/>
<evidence type="ECO:0000313" key="9">
    <source>
        <dbReference type="EMBL" id="MFC6765008.1"/>
    </source>
</evidence>
<dbReference type="PANTHER" id="PTHR43334:SF1">
    <property type="entry name" value="3-HYDROXYPROPIONATE--COA LIGASE [ADP-FORMING]"/>
    <property type="match status" value="1"/>
</dbReference>
<dbReference type="InterPro" id="IPR013815">
    <property type="entry name" value="ATP_grasp_subdomain_1"/>
</dbReference>
<comment type="caution">
    <text evidence="9">The sequence shown here is derived from an EMBL/GenBank/DDBJ whole genome shotgun (WGS) entry which is preliminary data.</text>
</comment>
<dbReference type="PROSITE" id="PS50975">
    <property type="entry name" value="ATP_GRASP"/>
    <property type="match status" value="1"/>
</dbReference>
<dbReference type="Pfam" id="PF13549">
    <property type="entry name" value="ATP-grasp_5"/>
    <property type="match status" value="1"/>
</dbReference>
<dbReference type="Pfam" id="PF19045">
    <property type="entry name" value="Ligase_CoA_2"/>
    <property type="match status" value="1"/>
</dbReference>
<dbReference type="SMART" id="SM00881">
    <property type="entry name" value="CoA_binding"/>
    <property type="match status" value="1"/>
</dbReference>
<sequence length="695" mass="74175">MPSVFSPDSIAVIGASSNPDRIAGRPIAYLHKHGYEGDIYPVNPSHDEVAGLECYPDIRSVPTVPDFAMVILPADLVLDVVEDCADIGVETVLIVSSGFSETGDEDDAEAERRLAELNETTETSIIGPNSQGLINFPEKTTASFTPALQRDEIQTGPVSFVTQSGAFGGALTTLLQESSIGLNKWVATGNEAGLESLDFASLLAADDTTEIVAGYLEGFDDGRKLIELKRSDEGIDLPIVALKAGRSERGKTAAASHTGKMAGQHAVYKSVFEETGVIDVDDVDLFIDVIKTLTQLKDDEYPGSQLGVITTSGGAGIHIADVADDLSGVSLPDISDGVRTELNKHVPSYGSTFNPVDITAQVVNSPETFRECLRLLLDANEIETLVIQLTNASGDRATHYAEVISEMAADADTPLFVVWTGGLDRADGLEIYDRADVPVFENPARCIRTIAAVSQFDAARSRLEDAKSLPARPRTPNDGDHDGAPAVLSETDAKSVLDEYGISIPDGRLVTSADEAGNAADQIGYPVVAKLISPDVQHRNRIDGVRLDLESRRAVETAFEEINSIGDQRDIEVTGVSIQQQVPSGLELGMGIVTDTDFGPVVMLGRGGVDIETVDDVAFRTIPMSCEQARSMLDELETVSVDDLTESQLNDVVDCLVGLSEIYCDNPWIVEADVNPLVVGDEDVSAVDALFIGPN</sequence>
<dbReference type="EMBL" id="JBHSWV010000121">
    <property type="protein sequence ID" value="MFC6765008.1"/>
    <property type="molecule type" value="Genomic_DNA"/>
</dbReference>
<dbReference type="InterPro" id="IPR003781">
    <property type="entry name" value="CoA-bd"/>
</dbReference>
<dbReference type="InterPro" id="IPR011761">
    <property type="entry name" value="ATP-grasp"/>
</dbReference>
<evidence type="ECO:0000256" key="6">
    <source>
        <dbReference type="PROSITE-ProRule" id="PRU00409"/>
    </source>
</evidence>
<name>A0ABD5SIZ7_9EURY</name>
<keyword evidence="3 9" id="KW-0436">Ligase</keyword>
<keyword evidence="5 6" id="KW-0067">ATP-binding</keyword>
<protein>
    <recommendedName>
        <fullName evidence="2">acetate--CoA ligase (ADP-forming)</fullName>
        <ecNumber evidence="2">6.2.1.13</ecNumber>
    </recommendedName>
</protein>
<dbReference type="InterPro" id="IPR036291">
    <property type="entry name" value="NAD(P)-bd_dom_sf"/>
</dbReference>